<accession>A0A4R5N7G7</accession>
<dbReference type="AlphaFoldDB" id="A0A4R5N7G7"/>
<dbReference type="CDD" id="cd04301">
    <property type="entry name" value="NAT_SF"/>
    <property type="match status" value="1"/>
</dbReference>
<feature type="domain" description="N-acetyltransferase" evidence="3">
    <location>
        <begin position="3"/>
        <end position="143"/>
    </location>
</feature>
<dbReference type="EMBL" id="PUFI01000015">
    <property type="protein sequence ID" value="TDG67472.1"/>
    <property type="molecule type" value="Genomic_DNA"/>
</dbReference>
<proteinExistence type="predicted"/>
<dbReference type="Gene3D" id="3.40.630.30">
    <property type="match status" value="1"/>
</dbReference>
<evidence type="ECO:0000313" key="4">
    <source>
        <dbReference type="EMBL" id="TDG67472.1"/>
    </source>
</evidence>
<dbReference type="GO" id="GO:0016747">
    <property type="term" value="F:acyltransferase activity, transferring groups other than amino-acyl groups"/>
    <property type="evidence" value="ECO:0007669"/>
    <property type="project" value="InterPro"/>
</dbReference>
<dbReference type="InterPro" id="IPR000182">
    <property type="entry name" value="GNAT_dom"/>
</dbReference>
<dbReference type="Proteomes" id="UP000295681">
    <property type="component" value="Unassembled WGS sequence"/>
</dbReference>
<dbReference type="STRING" id="907931.GCA_000165675_01566"/>
<organism evidence="4 5">
    <name type="scientific">Leuconostoc fallax</name>
    <dbReference type="NCBI Taxonomy" id="1251"/>
    <lineage>
        <taxon>Bacteria</taxon>
        <taxon>Bacillati</taxon>
        <taxon>Bacillota</taxon>
        <taxon>Bacilli</taxon>
        <taxon>Lactobacillales</taxon>
        <taxon>Lactobacillaceae</taxon>
        <taxon>Leuconostoc</taxon>
    </lineage>
</organism>
<dbReference type="PANTHER" id="PTHR43800">
    <property type="entry name" value="PEPTIDYL-LYSINE N-ACETYLTRANSFERASE YJAB"/>
    <property type="match status" value="1"/>
</dbReference>
<keyword evidence="5" id="KW-1185">Reference proteome</keyword>
<dbReference type="PROSITE" id="PS51186">
    <property type="entry name" value="GNAT"/>
    <property type="match status" value="1"/>
</dbReference>
<evidence type="ECO:0000256" key="1">
    <source>
        <dbReference type="ARBA" id="ARBA00022679"/>
    </source>
</evidence>
<evidence type="ECO:0000259" key="3">
    <source>
        <dbReference type="PROSITE" id="PS51186"/>
    </source>
</evidence>
<dbReference type="InterPro" id="IPR016181">
    <property type="entry name" value="Acyl_CoA_acyltransferase"/>
</dbReference>
<gene>
    <name evidence="4" type="ORF">C5L23_001271</name>
</gene>
<protein>
    <recommendedName>
        <fullName evidence="3">N-acetyltransferase domain-containing protein</fullName>
    </recommendedName>
</protein>
<dbReference type="Pfam" id="PF13508">
    <property type="entry name" value="Acetyltransf_7"/>
    <property type="match status" value="1"/>
</dbReference>
<keyword evidence="1" id="KW-0808">Transferase</keyword>
<evidence type="ECO:0000256" key="2">
    <source>
        <dbReference type="ARBA" id="ARBA00023315"/>
    </source>
</evidence>
<dbReference type="SUPFAM" id="SSF55729">
    <property type="entry name" value="Acyl-CoA N-acyltransferases (Nat)"/>
    <property type="match status" value="1"/>
</dbReference>
<dbReference type="PANTHER" id="PTHR43800:SF1">
    <property type="entry name" value="PEPTIDYL-LYSINE N-ACETYLTRANSFERASE YJAB"/>
    <property type="match status" value="1"/>
</dbReference>
<keyword evidence="2" id="KW-0012">Acyltransferase</keyword>
<evidence type="ECO:0000313" key="5">
    <source>
        <dbReference type="Proteomes" id="UP000295681"/>
    </source>
</evidence>
<comment type="caution">
    <text evidence="4">The sequence shown here is derived from an EMBL/GenBank/DDBJ whole genome shotgun (WGS) entry which is preliminary data.</text>
</comment>
<sequence length="147" mass="16989">MIKLLRNVKGSDLDKILNLWLEGNIDGHDFIPQKYWQSKIAVVAKLLPQSNIYAYYDNSENIVGFLGEVDGYIAGLFVDRKFQRLGIGRQLVDYIKQVNNELTLSVYENNARALHFYEKNGFVVNTKQIDTETGELEFSMYWSQSNL</sequence>
<name>A0A4R5N7G7_9LACO</name>
<reference evidence="4 5" key="1">
    <citation type="journal article" date="2019" name="Appl. Microbiol. Biotechnol.">
        <title>Uncovering carbohydrate metabolism through a genotype-phenotype association study of 56 lactic acid bacteria genomes.</title>
        <authorList>
            <person name="Buron-Moles G."/>
            <person name="Chailyan A."/>
            <person name="Dolejs I."/>
            <person name="Forster J."/>
            <person name="Miks M.H."/>
        </authorList>
    </citation>
    <scope>NUCLEOTIDE SEQUENCE [LARGE SCALE GENOMIC DNA]</scope>
    <source>
        <strain evidence="4 5">ATCC 700006</strain>
    </source>
</reference>